<name>A0A2S9K922_9BURK</name>
<accession>A0A2S9K922</accession>
<dbReference type="Proteomes" id="UP000238589">
    <property type="component" value="Unassembled WGS sequence"/>
</dbReference>
<proteinExistence type="predicted"/>
<evidence type="ECO:0000256" key="1">
    <source>
        <dbReference type="SAM" id="Coils"/>
    </source>
</evidence>
<evidence type="ECO:0000256" key="2">
    <source>
        <dbReference type="SAM" id="MobiDB-lite"/>
    </source>
</evidence>
<comment type="caution">
    <text evidence="3">The sequence shown here is derived from an EMBL/GenBank/DDBJ whole genome shotgun (WGS) entry which is preliminary data.</text>
</comment>
<reference evidence="3 4" key="1">
    <citation type="submission" date="2018-03" db="EMBL/GenBank/DDBJ databases">
        <title>Comparative genomics illustrates the genes involved in a hyperalkaliphilic mechanisms of Serpentinomonas isolated from highly-alkaline calcium-rich serpentinized springs.</title>
        <authorList>
            <person name="Suzuki S."/>
            <person name="Ishii S."/>
            <person name="Walworth N."/>
            <person name="Bird L."/>
            <person name="Kuenen J.G."/>
            <person name="Nealson K.H."/>
        </authorList>
    </citation>
    <scope>NUCLEOTIDE SEQUENCE [LARGE SCALE GENOMIC DNA]</scope>
    <source>
        <strain evidence="3 4">P1</strain>
    </source>
</reference>
<feature type="compositionally biased region" description="Polar residues" evidence="2">
    <location>
        <begin position="104"/>
        <end position="116"/>
    </location>
</feature>
<sequence length="140" mass="15399">MRELESRPVQILSWPIESTEILALTMTDEQIQAWALQAARNAGAQDGGPGLDQLKADHERLIDELVELHEQRRQAKEHLSGLVNMALSPLVPDSFFQPKASSEAGATSQNPTVTQLDENDQVVQTVFGHSTQELIGAMTK</sequence>
<gene>
    <name evidence="3" type="ORF">C6P64_02235</name>
</gene>
<evidence type="ECO:0000313" key="3">
    <source>
        <dbReference type="EMBL" id="PRD66969.1"/>
    </source>
</evidence>
<keyword evidence="1" id="KW-0175">Coiled coil</keyword>
<protein>
    <submittedName>
        <fullName evidence="3">Uncharacterized protein</fullName>
    </submittedName>
</protein>
<organism evidence="3 4">
    <name type="scientific">Malikia granosa</name>
    <dbReference type="NCBI Taxonomy" id="263067"/>
    <lineage>
        <taxon>Bacteria</taxon>
        <taxon>Pseudomonadati</taxon>
        <taxon>Pseudomonadota</taxon>
        <taxon>Betaproteobacteria</taxon>
        <taxon>Burkholderiales</taxon>
        <taxon>Comamonadaceae</taxon>
        <taxon>Malikia</taxon>
    </lineage>
</organism>
<feature type="region of interest" description="Disordered" evidence="2">
    <location>
        <begin position="96"/>
        <end position="116"/>
    </location>
</feature>
<evidence type="ECO:0000313" key="4">
    <source>
        <dbReference type="Proteomes" id="UP000238589"/>
    </source>
</evidence>
<dbReference type="EMBL" id="PVLQ01000008">
    <property type="protein sequence ID" value="PRD66969.1"/>
    <property type="molecule type" value="Genomic_DNA"/>
</dbReference>
<feature type="coiled-coil region" evidence="1">
    <location>
        <begin position="51"/>
        <end position="78"/>
    </location>
</feature>
<dbReference type="AlphaFoldDB" id="A0A2S9K922"/>
<keyword evidence="4" id="KW-1185">Reference proteome</keyword>